<reference evidence="2" key="2">
    <citation type="submission" date="2023-06" db="EMBL/GenBank/DDBJ databases">
        <authorList>
            <person name="Ma L."/>
            <person name="Liu K.-W."/>
            <person name="Li Z."/>
            <person name="Hsiao Y.-Y."/>
            <person name="Qi Y."/>
            <person name="Fu T."/>
            <person name="Tang G."/>
            <person name="Zhang D."/>
            <person name="Sun W.-H."/>
            <person name="Liu D.-K."/>
            <person name="Li Y."/>
            <person name="Chen G.-Z."/>
            <person name="Liu X.-D."/>
            <person name="Liao X.-Y."/>
            <person name="Jiang Y.-T."/>
            <person name="Yu X."/>
            <person name="Hao Y."/>
            <person name="Huang J."/>
            <person name="Zhao X.-W."/>
            <person name="Ke S."/>
            <person name="Chen Y.-Y."/>
            <person name="Wu W.-L."/>
            <person name="Hsu J.-L."/>
            <person name="Lin Y.-F."/>
            <person name="Huang M.-D."/>
            <person name="Li C.-Y."/>
            <person name="Huang L."/>
            <person name="Wang Z.-W."/>
            <person name="Zhao X."/>
            <person name="Zhong W.-Y."/>
            <person name="Peng D.-H."/>
            <person name="Ahmad S."/>
            <person name="Lan S."/>
            <person name="Zhang J.-S."/>
            <person name="Tsai W.-C."/>
            <person name="Van De Peer Y."/>
            <person name="Liu Z.-J."/>
        </authorList>
    </citation>
    <scope>NUCLEOTIDE SEQUENCE</scope>
    <source>
        <strain evidence="2">CP</strain>
        <tissue evidence="2">Leaves</tissue>
    </source>
</reference>
<gene>
    <name evidence="2" type="ORF">QJS10_CPA02g00163</name>
</gene>
<comment type="caution">
    <text evidence="2">The sequence shown here is derived from an EMBL/GenBank/DDBJ whole genome shotgun (WGS) entry which is preliminary data.</text>
</comment>
<evidence type="ECO:0000313" key="3">
    <source>
        <dbReference type="Proteomes" id="UP001180020"/>
    </source>
</evidence>
<keyword evidence="3" id="KW-1185">Reference proteome</keyword>
<dbReference type="Proteomes" id="UP001180020">
    <property type="component" value="Unassembled WGS sequence"/>
</dbReference>
<proteinExistence type="predicted"/>
<dbReference type="AlphaFoldDB" id="A0AAV9F9V2"/>
<evidence type="ECO:0000256" key="1">
    <source>
        <dbReference type="SAM" id="MobiDB-lite"/>
    </source>
</evidence>
<protein>
    <submittedName>
        <fullName evidence="2">Uncharacterized protein</fullName>
    </submittedName>
</protein>
<sequence>MPIAIYVVPPEAIENDGSALPSEGCSSDSSKLLASSSNSNTISALSHKSGPSQARSLLPPALKHPVVVPALDPETMLDIKHYSATAAERRVTVLTKADVEREKAKKSFSGTSRTCI</sequence>
<reference evidence="2" key="1">
    <citation type="journal article" date="2023" name="Nat. Commun.">
        <title>Diploid and tetraploid genomes of Acorus and the evolution of monocots.</title>
        <authorList>
            <person name="Ma L."/>
            <person name="Liu K.W."/>
            <person name="Li Z."/>
            <person name="Hsiao Y.Y."/>
            <person name="Qi Y."/>
            <person name="Fu T."/>
            <person name="Tang G.D."/>
            <person name="Zhang D."/>
            <person name="Sun W.H."/>
            <person name="Liu D.K."/>
            <person name="Li Y."/>
            <person name="Chen G.Z."/>
            <person name="Liu X.D."/>
            <person name="Liao X.Y."/>
            <person name="Jiang Y.T."/>
            <person name="Yu X."/>
            <person name="Hao Y."/>
            <person name="Huang J."/>
            <person name="Zhao X.W."/>
            <person name="Ke S."/>
            <person name="Chen Y.Y."/>
            <person name="Wu W.L."/>
            <person name="Hsu J.L."/>
            <person name="Lin Y.F."/>
            <person name="Huang M.D."/>
            <person name="Li C.Y."/>
            <person name="Huang L."/>
            <person name="Wang Z.W."/>
            <person name="Zhao X."/>
            <person name="Zhong W.Y."/>
            <person name="Peng D.H."/>
            <person name="Ahmad S."/>
            <person name="Lan S."/>
            <person name="Zhang J.S."/>
            <person name="Tsai W.C."/>
            <person name="Van de Peer Y."/>
            <person name="Liu Z.J."/>
        </authorList>
    </citation>
    <scope>NUCLEOTIDE SEQUENCE</scope>
    <source>
        <strain evidence="2">CP</strain>
    </source>
</reference>
<feature type="compositionally biased region" description="Low complexity" evidence="1">
    <location>
        <begin position="26"/>
        <end position="46"/>
    </location>
</feature>
<feature type="region of interest" description="Disordered" evidence="1">
    <location>
        <begin position="16"/>
        <end position="57"/>
    </location>
</feature>
<dbReference type="EMBL" id="JAUJYO010000002">
    <property type="protein sequence ID" value="KAK1322701.1"/>
    <property type="molecule type" value="Genomic_DNA"/>
</dbReference>
<accession>A0AAV9F9V2</accession>
<organism evidence="2 3">
    <name type="scientific">Acorus calamus</name>
    <name type="common">Sweet flag</name>
    <dbReference type="NCBI Taxonomy" id="4465"/>
    <lineage>
        <taxon>Eukaryota</taxon>
        <taxon>Viridiplantae</taxon>
        <taxon>Streptophyta</taxon>
        <taxon>Embryophyta</taxon>
        <taxon>Tracheophyta</taxon>
        <taxon>Spermatophyta</taxon>
        <taxon>Magnoliopsida</taxon>
        <taxon>Liliopsida</taxon>
        <taxon>Acoraceae</taxon>
        <taxon>Acorus</taxon>
    </lineage>
</organism>
<evidence type="ECO:0000313" key="2">
    <source>
        <dbReference type="EMBL" id="KAK1322701.1"/>
    </source>
</evidence>
<name>A0AAV9F9V2_ACOCL</name>